<accession>A0A1T5GE30</accession>
<dbReference type="RefSeq" id="WP_079667957.1">
    <property type="nucleotide sequence ID" value="NZ_FUYZ01000011.1"/>
</dbReference>
<dbReference type="Proteomes" id="UP000191112">
    <property type="component" value="Unassembled WGS sequence"/>
</dbReference>
<feature type="transmembrane region" description="Helical" evidence="1">
    <location>
        <begin position="145"/>
        <end position="161"/>
    </location>
</feature>
<evidence type="ECO:0000256" key="1">
    <source>
        <dbReference type="SAM" id="Phobius"/>
    </source>
</evidence>
<dbReference type="AlphaFoldDB" id="A0A1T5GE30"/>
<protein>
    <submittedName>
        <fullName evidence="2">Uncharacterized protein</fullName>
    </submittedName>
</protein>
<keyword evidence="3" id="KW-1185">Reference proteome</keyword>
<reference evidence="2 3" key="1">
    <citation type="submission" date="2017-02" db="EMBL/GenBank/DDBJ databases">
        <authorList>
            <person name="Peterson S.W."/>
        </authorList>
    </citation>
    <scope>NUCLEOTIDE SEQUENCE [LARGE SCALE GENOMIC DNA]</scope>
    <source>
        <strain evidence="2 3">DSM 22323</strain>
    </source>
</reference>
<feature type="transmembrane region" description="Helical" evidence="1">
    <location>
        <begin position="100"/>
        <end position="125"/>
    </location>
</feature>
<dbReference type="EMBL" id="FUYZ01000011">
    <property type="protein sequence ID" value="SKC06675.1"/>
    <property type="molecule type" value="Genomic_DNA"/>
</dbReference>
<name>A0A1T5GE30_9FLAO</name>
<proteinExistence type="predicted"/>
<keyword evidence="1" id="KW-1133">Transmembrane helix</keyword>
<keyword evidence="1" id="KW-0472">Membrane</keyword>
<feature type="transmembrane region" description="Helical" evidence="1">
    <location>
        <begin position="7"/>
        <end position="24"/>
    </location>
</feature>
<feature type="transmembrane region" description="Helical" evidence="1">
    <location>
        <begin position="44"/>
        <end position="66"/>
    </location>
</feature>
<gene>
    <name evidence="2" type="ORF">SAMN05660477_02774</name>
</gene>
<evidence type="ECO:0000313" key="2">
    <source>
        <dbReference type="EMBL" id="SKC06675.1"/>
    </source>
</evidence>
<sequence length="171" mass="19453">MTKKDFFRIVIKLFVFSACIQTFFNVVKNILNVLSSGITSADTFLYSVIINVLVIIVLLFFLRFVVTKPDFIINFFKLDKNFDDDKIVIGDFSSAKLLNLGLFTVGVYFIITSLGSLISNLYLLSGDSSVLQNPYFKDVWSKQELITSIVNIIIGSILVVYRRNIAVYFDK</sequence>
<evidence type="ECO:0000313" key="3">
    <source>
        <dbReference type="Proteomes" id="UP000191112"/>
    </source>
</evidence>
<organism evidence="2 3">
    <name type="scientific">Soonwooa buanensis</name>
    <dbReference type="NCBI Taxonomy" id="619805"/>
    <lineage>
        <taxon>Bacteria</taxon>
        <taxon>Pseudomonadati</taxon>
        <taxon>Bacteroidota</taxon>
        <taxon>Flavobacteriia</taxon>
        <taxon>Flavobacteriales</taxon>
        <taxon>Weeksellaceae</taxon>
        <taxon>Chryseobacterium group</taxon>
        <taxon>Soonwooa</taxon>
    </lineage>
</organism>
<keyword evidence="1" id="KW-0812">Transmembrane</keyword>